<dbReference type="Proteomes" id="UP000250235">
    <property type="component" value="Unassembled WGS sequence"/>
</dbReference>
<proteinExistence type="predicted"/>
<evidence type="ECO:0000313" key="2">
    <source>
        <dbReference type="Proteomes" id="UP000250235"/>
    </source>
</evidence>
<organism evidence="1 2">
    <name type="scientific">Dorcoceras hygrometricum</name>
    <dbReference type="NCBI Taxonomy" id="472368"/>
    <lineage>
        <taxon>Eukaryota</taxon>
        <taxon>Viridiplantae</taxon>
        <taxon>Streptophyta</taxon>
        <taxon>Embryophyta</taxon>
        <taxon>Tracheophyta</taxon>
        <taxon>Spermatophyta</taxon>
        <taxon>Magnoliopsida</taxon>
        <taxon>eudicotyledons</taxon>
        <taxon>Gunneridae</taxon>
        <taxon>Pentapetalae</taxon>
        <taxon>asterids</taxon>
        <taxon>lamiids</taxon>
        <taxon>Lamiales</taxon>
        <taxon>Gesneriaceae</taxon>
        <taxon>Didymocarpoideae</taxon>
        <taxon>Trichosporeae</taxon>
        <taxon>Loxocarpinae</taxon>
        <taxon>Dorcoceras</taxon>
    </lineage>
</organism>
<protein>
    <submittedName>
        <fullName evidence="1">Uncharacterized protein</fullName>
    </submittedName>
</protein>
<sequence>MIYPAYENQNSPRCTQLAASKIGTTRDMHGSTARNNRLDLALASLRILNRRYYQITPKLITLNDVAQYLRSEHSAQGIQNIPKLNSDYAQIEKPRDVRLYAIVPKQLAVENSINHNEEVQLRTVPLRSARDSRSA</sequence>
<keyword evidence="2" id="KW-1185">Reference proteome</keyword>
<dbReference type="EMBL" id="KQ988443">
    <property type="protein sequence ID" value="KZV55826.1"/>
    <property type="molecule type" value="Genomic_DNA"/>
</dbReference>
<reference evidence="1 2" key="1">
    <citation type="journal article" date="2015" name="Proc. Natl. Acad. Sci. U.S.A.">
        <title>The resurrection genome of Boea hygrometrica: A blueprint for survival of dehydration.</title>
        <authorList>
            <person name="Xiao L."/>
            <person name="Yang G."/>
            <person name="Zhang L."/>
            <person name="Yang X."/>
            <person name="Zhao S."/>
            <person name="Ji Z."/>
            <person name="Zhou Q."/>
            <person name="Hu M."/>
            <person name="Wang Y."/>
            <person name="Chen M."/>
            <person name="Xu Y."/>
            <person name="Jin H."/>
            <person name="Xiao X."/>
            <person name="Hu G."/>
            <person name="Bao F."/>
            <person name="Hu Y."/>
            <person name="Wan P."/>
            <person name="Li L."/>
            <person name="Deng X."/>
            <person name="Kuang T."/>
            <person name="Xiang C."/>
            <person name="Zhu J.K."/>
            <person name="Oliver M.J."/>
            <person name="He Y."/>
        </authorList>
    </citation>
    <scope>NUCLEOTIDE SEQUENCE [LARGE SCALE GENOMIC DNA]</scope>
    <source>
        <strain evidence="2">cv. XS01</strain>
    </source>
</reference>
<evidence type="ECO:0000313" key="1">
    <source>
        <dbReference type="EMBL" id="KZV55826.1"/>
    </source>
</evidence>
<gene>
    <name evidence="1" type="ORF">F511_12220</name>
</gene>
<dbReference type="AlphaFoldDB" id="A0A2Z7D9Q3"/>
<accession>A0A2Z7D9Q3</accession>
<name>A0A2Z7D9Q3_9LAMI</name>